<keyword evidence="3" id="KW-0488">Methylation</keyword>
<sequence length="159" mass="17254">MRQQGVTLIQMMFALAAAGLLTQLGVTAYSRMSEDLHQTAVARALAQTLREARNQAALRHRAVLVQPLQGDWGKGWQMTLEHNGQLLGEYQPPRPTRIVASDARVVRFSARGAPLGMGFGGITLLICQRVPPLSLQQVVLSPSGRVSLRNEEDARCAGG</sequence>
<evidence type="ECO:0000256" key="4">
    <source>
        <dbReference type="ARBA" id="ARBA00022519"/>
    </source>
</evidence>
<evidence type="ECO:0000313" key="10">
    <source>
        <dbReference type="Proteomes" id="UP001046350"/>
    </source>
</evidence>
<evidence type="ECO:0000256" key="7">
    <source>
        <dbReference type="ARBA" id="ARBA00023136"/>
    </source>
</evidence>
<gene>
    <name evidence="9" type="ORF">KSS94_04055</name>
</gene>
<evidence type="ECO:0000313" key="9">
    <source>
        <dbReference type="EMBL" id="QXH52315.1"/>
    </source>
</evidence>
<evidence type="ECO:0000256" key="5">
    <source>
        <dbReference type="ARBA" id="ARBA00022692"/>
    </source>
</evidence>
<feature type="domain" description="General secretion pathway GspH" evidence="8">
    <location>
        <begin position="42"/>
        <end position="144"/>
    </location>
</feature>
<evidence type="ECO:0000259" key="8">
    <source>
        <dbReference type="Pfam" id="PF12019"/>
    </source>
</evidence>
<dbReference type="Pfam" id="PF12019">
    <property type="entry name" value="GspH"/>
    <property type="match status" value="1"/>
</dbReference>
<evidence type="ECO:0000256" key="6">
    <source>
        <dbReference type="ARBA" id="ARBA00022989"/>
    </source>
</evidence>
<evidence type="ECO:0000256" key="2">
    <source>
        <dbReference type="ARBA" id="ARBA00022475"/>
    </source>
</evidence>
<keyword evidence="4" id="KW-0997">Cell inner membrane</keyword>
<reference evidence="9" key="1">
    <citation type="journal article" date="2021" name="Microorganisms">
        <title>The Ever-Expanding Pseudomonas Genus: Description of 43 New Species and Partition of the Pseudomonas putida Group.</title>
        <authorList>
            <person name="Girard L."/>
            <person name="Lood C."/>
            <person name="Hofte M."/>
            <person name="Vandamme P."/>
            <person name="Rokni-Zadeh H."/>
            <person name="van Noort V."/>
            <person name="Lavigne R."/>
            <person name="De Mot R."/>
        </authorList>
    </citation>
    <scope>NUCLEOTIDE SEQUENCE</scope>
    <source>
        <strain evidence="9">COW40</strain>
    </source>
</reference>
<keyword evidence="7" id="KW-0472">Membrane</keyword>
<dbReference type="EMBL" id="CP077076">
    <property type="protein sequence ID" value="QXH52315.1"/>
    <property type="molecule type" value="Genomic_DNA"/>
</dbReference>
<keyword evidence="6" id="KW-1133">Transmembrane helix</keyword>
<organism evidence="9 10">
    <name type="scientific">Pseudomonas fakonensis</name>
    <dbReference type="NCBI Taxonomy" id="2842355"/>
    <lineage>
        <taxon>Bacteria</taxon>
        <taxon>Pseudomonadati</taxon>
        <taxon>Pseudomonadota</taxon>
        <taxon>Gammaproteobacteria</taxon>
        <taxon>Pseudomonadales</taxon>
        <taxon>Pseudomonadaceae</taxon>
        <taxon>Pseudomonas</taxon>
    </lineage>
</organism>
<keyword evidence="10" id="KW-1185">Reference proteome</keyword>
<comment type="subcellular location">
    <subcellularLocation>
        <location evidence="1">Cell inner membrane</location>
        <topology evidence="1">Single-pass membrane protein</topology>
    </subcellularLocation>
</comment>
<name>A0ABX8N913_9PSED</name>
<protein>
    <submittedName>
        <fullName evidence="9">GspH/FimT family pseudopilin</fullName>
    </submittedName>
</protein>
<keyword evidence="5" id="KW-0812">Transmembrane</keyword>
<evidence type="ECO:0000256" key="1">
    <source>
        <dbReference type="ARBA" id="ARBA00004377"/>
    </source>
</evidence>
<evidence type="ECO:0000256" key="3">
    <source>
        <dbReference type="ARBA" id="ARBA00022481"/>
    </source>
</evidence>
<keyword evidence="2" id="KW-1003">Cell membrane</keyword>
<dbReference type="Proteomes" id="UP001046350">
    <property type="component" value="Chromosome"/>
</dbReference>
<accession>A0ABX8N913</accession>
<proteinExistence type="predicted"/>
<dbReference type="InterPro" id="IPR022346">
    <property type="entry name" value="T2SS_GspH"/>
</dbReference>